<dbReference type="PANTHER" id="PTHR41247">
    <property type="entry name" value="HTH-TYPE TRANSCRIPTIONAL REPRESSOR YCNK"/>
    <property type="match status" value="1"/>
</dbReference>
<proteinExistence type="predicted"/>
<accession>A0A7C3WG57</accession>
<dbReference type="PANTHER" id="PTHR41247:SF1">
    <property type="entry name" value="HTH-TYPE TRANSCRIPTIONAL REPRESSOR YCNK"/>
    <property type="match status" value="1"/>
</dbReference>
<protein>
    <submittedName>
        <fullName evidence="2">NosL family protein</fullName>
    </submittedName>
</protein>
<feature type="chain" id="PRO_5027847194" evidence="1">
    <location>
        <begin position="25"/>
        <end position="176"/>
    </location>
</feature>
<dbReference type="Pfam" id="PF05573">
    <property type="entry name" value="NosL"/>
    <property type="match status" value="1"/>
</dbReference>
<comment type="caution">
    <text evidence="2">The sequence shown here is derived from an EMBL/GenBank/DDBJ whole genome shotgun (WGS) entry which is preliminary data.</text>
</comment>
<dbReference type="Gene3D" id="3.30.70.2050">
    <property type="match status" value="1"/>
</dbReference>
<name>A0A7C3WG57_9BACT</name>
<dbReference type="InterPro" id="IPR008719">
    <property type="entry name" value="N2O_reductase_NosL"/>
</dbReference>
<organism evidence="2">
    <name type="scientific">Fundidesulfovibrio putealis</name>
    <dbReference type="NCBI Taxonomy" id="270496"/>
    <lineage>
        <taxon>Bacteria</taxon>
        <taxon>Pseudomonadati</taxon>
        <taxon>Thermodesulfobacteriota</taxon>
        <taxon>Desulfovibrionia</taxon>
        <taxon>Desulfovibrionales</taxon>
        <taxon>Desulfovibrionaceae</taxon>
        <taxon>Fundidesulfovibrio</taxon>
    </lineage>
</organism>
<evidence type="ECO:0000256" key="1">
    <source>
        <dbReference type="SAM" id="SignalP"/>
    </source>
</evidence>
<gene>
    <name evidence="2" type="ORF">ENR59_01220</name>
</gene>
<sequence>MRAYLFFLALLLVFSQIHTLPASAQGNAPAMEQDVKAHPSCPLCGMDREKFAHSRMLIEYEGGSAYGSCSLHCAVLEMAVNLDKTPAKILVGDYNTRKLIDAETAIWVIGGDQMGVMSKRAKWAFADKSAAEAFIKQHGGQIADFDAVIKAAFEDMAADTKMIREKRKARAMHNKS</sequence>
<feature type="signal peptide" evidence="1">
    <location>
        <begin position="1"/>
        <end position="24"/>
    </location>
</feature>
<reference evidence="2" key="1">
    <citation type="journal article" date="2020" name="mSystems">
        <title>Genome- and Community-Level Interaction Insights into Carbon Utilization and Element Cycling Functions of Hydrothermarchaeota in Hydrothermal Sediment.</title>
        <authorList>
            <person name="Zhou Z."/>
            <person name="Liu Y."/>
            <person name="Xu W."/>
            <person name="Pan J."/>
            <person name="Luo Z.H."/>
            <person name="Li M."/>
        </authorList>
    </citation>
    <scope>NUCLEOTIDE SEQUENCE [LARGE SCALE GENOMIC DNA]</scope>
    <source>
        <strain evidence="2">SpSt-413</strain>
    </source>
</reference>
<evidence type="ECO:0000313" key="2">
    <source>
        <dbReference type="EMBL" id="HGG91558.1"/>
    </source>
</evidence>
<keyword evidence="1" id="KW-0732">Signal</keyword>
<dbReference type="AlphaFoldDB" id="A0A7C3WG57"/>
<dbReference type="EMBL" id="DSRP01000085">
    <property type="protein sequence ID" value="HGG91558.1"/>
    <property type="molecule type" value="Genomic_DNA"/>
</dbReference>
<dbReference type="SUPFAM" id="SSF160387">
    <property type="entry name" value="NosL/MerB-like"/>
    <property type="match status" value="1"/>
</dbReference>